<organism evidence="2 3">
    <name type="scientific">Paraglaciecola aquimarina</name>
    <dbReference type="NCBI Taxonomy" id="1235557"/>
    <lineage>
        <taxon>Bacteria</taxon>
        <taxon>Pseudomonadati</taxon>
        <taxon>Pseudomonadota</taxon>
        <taxon>Gammaproteobacteria</taxon>
        <taxon>Alteromonadales</taxon>
        <taxon>Alteromonadaceae</taxon>
        <taxon>Paraglaciecola</taxon>
    </lineage>
</organism>
<proteinExistence type="predicted"/>
<gene>
    <name evidence="2" type="ORF">RS130_14400</name>
</gene>
<dbReference type="Proteomes" id="UP001247805">
    <property type="component" value="Unassembled WGS sequence"/>
</dbReference>
<dbReference type="InterPro" id="IPR036514">
    <property type="entry name" value="SGNH_hydro_sf"/>
</dbReference>
<dbReference type="EMBL" id="JAWDIO010000002">
    <property type="protein sequence ID" value="MDU0354943.1"/>
    <property type="molecule type" value="Genomic_DNA"/>
</dbReference>
<keyword evidence="3" id="KW-1185">Reference proteome</keyword>
<dbReference type="PANTHER" id="PTHR30383">
    <property type="entry name" value="THIOESTERASE 1/PROTEASE 1/LYSOPHOSPHOLIPASE L1"/>
    <property type="match status" value="1"/>
</dbReference>
<sequence length="245" mass="27698">MDLKKALNLPLFAVFVLQLFSFHLLAKVPDPTRFEQAIIKFEQQDAIKMPPKGAIVLTGSSSIARWNHEAHAALAPLTVIPRGFGGSNMNDLLYYIDRVAIKYQPRAILIYEGDNDTALTPPVPKTDILRQLQHIISNVHQVLPDTRIYLLSVKPSVSRRAVWPLAMDVSRGYQLIADTHPLVHYIDVATPLLKQNGEIMQDIFIHDDLHLNDKGNKIWGETIKAALMPIEAKYEQRLVTNMHTK</sequence>
<reference evidence="2 3" key="1">
    <citation type="submission" date="2023-10" db="EMBL/GenBank/DDBJ databases">
        <title>Glaciecola aquimarina strain GGW-M5 nov., isolated from a coastal seawater.</title>
        <authorList>
            <person name="Bayburt H."/>
            <person name="Kim J.M."/>
            <person name="Choi B.J."/>
            <person name="Jeon C.O."/>
        </authorList>
    </citation>
    <scope>NUCLEOTIDE SEQUENCE [LARGE SCALE GENOMIC DNA]</scope>
    <source>
        <strain evidence="2 3">KCTC 32108</strain>
    </source>
</reference>
<accession>A0ABU3SY47</accession>
<comment type="caution">
    <text evidence="2">The sequence shown here is derived from an EMBL/GenBank/DDBJ whole genome shotgun (WGS) entry which is preliminary data.</text>
</comment>
<dbReference type="RefSeq" id="WP_316026508.1">
    <property type="nucleotide sequence ID" value="NZ_JAWDIO010000002.1"/>
</dbReference>
<dbReference type="Gene3D" id="3.40.50.1110">
    <property type="entry name" value="SGNH hydrolase"/>
    <property type="match status" value="1"/>
</dbReference>
<dbReference type="PANTHER" id="PTHR30383:SF5">
    <property type="entry name" value="SGNH HYDROLASE-TYPE ESTERASE DOMAIN-CONTAINING PROTEIN"/>
    <property type="match status" value="1"/>
</dbReference>
<name>A0ABU3SY47_9ALTE</name>
<dbReference type="SUPFAM" id="SSF52266">
    <property type="entry name" value="SGNH hydrolase"/>
    <property type="match status" value="1"/>
</dbReference>
<dbReference type="InterPro" id="IPR051532">
    <property type="entry name" value="Ester_Hydrolysis_Enzymes"/>
</dbReference>
<dbReference type="InterPro" id="IPR013830">
    <property type="entry name" value="SGNH_hydro"/>
</dbReference>
<feature type="domain" description="SGNH hydrolase-type esterase" evidence="1">
    <location>
        <begin position="62"/>
        <end position="218"/>
    </location>
</feature>
<protein>
    <submittedName>
        <fullName evidence="2">GDSL-type esterase/lipase family protein</fullName>
    </submittedName>
</protein>
<evidence type="ECO:0000313" key="3">
    <source>
        <dbReference type="Proteomes" id="UP001247805"/>
    </source>
</evidence>
<evidence type="ECO:0000313" key="2">
    <source>
        <dbReference type="EMBL" id="MDU0354943.1"/>
    </source>
</evidence>
<evidence type="ECO:0000259" key="1">
    <source>
        <dbReference type="Pfam" id="PF13472"/>
    </source>
</evidence>
<dbReference type="Pfam" id="PF13472">
    <property type="entry name" value="Lipase_GDSL_2"/>
    <property type="match status" value="1"/>
</dbReference>